<dbReference type="Pfam" id="PF00849">
    <property type="entry name" value="PseudoU_synth_2"/>
    <property type="match status" value="1"/>
</dbReference>
<dbReference type="GO" id="GO:0003723">
    <property type="term" value="F:RNA binding"/>
    <property type="evidence" value="ECO:0007669"/>
    <property type="project" value="UniProtKB-KW"/>
</dbReference>
<evidence type="ECO:0000313" key="11">
    <source>
        <dbReference type="Proteomes" id="UP000320948"/>
    </source>
</evidence>
<dbReference type="Gene3D" id="3.10.290.10">
    <property type="entry name" value="RNA-binding S4 domain"/>
    <property type="match status" value="1"/>
</dbReference>
<evidence type="ECO:0000256" key="6">
    <source>
        <dbReference type="PIRSR" id="PIRSR606225-1"/>
    </source>
</evidence>
<dbReference type="NCBIfam" id="TIGR00005">
    <property type="entry name" value="rluA_subfam"/>
    <property type="match status" value="1"/>
</dbReference>
<comment type="function">
    <text evidence="5">Responsible for synthesis of pseudouridine from uracil at positions 1911, 1915 and 1917 in 23S ribosomal RNA.</text>
</comment>
<evidence type="ECO:0000259" key="9">
    <source>
        <dbReference type="Pfam" id="PF00849"/>
    </source>
</evidence>
<comment type="catalytic activity">
    <reaction evidence="4">
        <text>uridine(1911/1915/1917) in 23S rRNA = pseudouridine(1911/1915/1917) in 23S rRNA</text>
        <dbReference type="Rhea" id="RHEA:42524"/>
        <dbReference type="Rhea" id="RHEA-COMP:10097"/>
        <dbReference type="Rhea" id="RHEA-COMP:10098"/>
        <dbReference type="ChEBI" id="CHEBI:65314"/>
        <dbReference type="ChEBI" id="CHEBI:65315"/>
        <dbReference type="EC" id="5.4.99.23"/>
    </reaction>
</comment>
<evidence type="ECO:0000256" key="5">
    <source>
        <dbReference type="ARBA" id="ARBA00056072"/>
    </source>
</evidence>
<evidence type="ECO:0000256" key="1">
    <source>
        <dbReference type="ARBA" id="ARBA00010876"/>
    </source>
</evidence>
<gene>
    <name evidence="10" type="ORF">DI628_01980</name>
</gene>
<dbReference type="InterPro" id="IPR006225">
    <property type="entry name" value="PsdUridine_synth_RluC/D"/>
</dbReference>
<evidence type="ECO:0000256" key="4">
    <source>
        <dbReference type="ARBA" id="ARBA00036882"/>
    </source>
</evidence>
<name>A0A6N4REG7_BLAVI</name>
<dbReference type="InterPro" id="IPR050188">
    <property type="entry name" value="RluA_PseudoU_synthase"/>
</dbReference>
<evidence type="ECO:0000256" key="8">
    <source>
        <dbReference type="RuleBase" id="RU362028"/>
    </source>
</evidence>
<dbReference type="Gene3D" id="3.30.2350.10">
    <property type="entry name" value="Pseudouridine synthase"/>
    <property type="match status" value="1"/>
</dbReference>
<dbReference type="EC" id="5.4.99.-" evidence="8"/>
<dbReference type="PANTHER" id="PTHR21600:SF44">
    <property type="entry name" value="RIBOSOMAL LARGE SUBUNIT PSEUDOURIDINE SYNTHASE D"/>
    <property type="match status" value="1"/>
</dbReference>
<comment type="caution">
    <text evidence="10">The sequence shown here is derived from an EMBL/GenBank/DDBJ whole genome shotgun (WGS) entry which is preliminary data.</text>
</comment>
<dbReference type="InterPro" id="IPR006224">
    <property type="entry name" value="PsdUridine_synth_RluA-like_CS"/>
</dbReference>
<dbReference type="PROSITE" id="PS01129">
    <property type="entry name" value="PSI_RLU"/>
    <property type="match status" value="1"/>
</dbReference>
<dbReference type="Proteomes" id="UP000320948">
    <property type="component" value="Unassembled WGS sequence"/>
</dbReference>
<dbReference type="PANTHER" id="PTHR21600">
    <property type="entry name" value="MITOCHONDRIAL RNA PSEUDOURIDINE SYNTHASE"/>
    <property type="match status" value="1"/>
</dbReference>
<dbReference type="GO" id="GO:0160140">
    <property type="term" value="F:23S rRNA pseudouridine(1911/1915/1917) synthase activity"/>
    <property type="evidence" value="ECO:0007669"/>
    <property type="project" value="UniProtKB-EC"/>
</dbReference>
<dbReference type="EMBL" id="VAFM01000001">
    <property type="protein sequence ID" value="TKW61414.1"/>
    <property type="molecule type" value="Genomic_DNA"/>
</dbReference>
<organism evidence="10 11">
    <name type="scientific">Blastochloris viridis</name>
    <name type="common">Rhodopseudomonas viridis</name>
    <dbReference type="NCBI Taxonomy" id="1079"/>
    <lineage>
        <taxon>Bacteria</taxon>
        <taxon>Pseudomonadati</taxon>
        <taxon>Pseudomonadota</taxon>
        <taxon>Alphaproteobacteria</taxon>
        <taxon>Hyphomicrobiales</taxon>
        <taxon>Blastochloridaceae</taxon>
        <taxon>Blastochloris</taxon>
    </lineage>
</organism>
<reference evidence="10 11" key="1">
    <citation type="journal article" date="2017" name="Nat. Commun.">
        <title>In situ click chemistry generation of cyclooxygenase-2 inhibitors.</title>
        <authorList>
            <person name="Bhardwaj A."/>
            <person name="Kaur J."/>
            <person name="Wuest M."/>
            <person name="Wuest F."/>
        </authorList>
    </citation>
    <scope>NUCLEOTIDE SEQUENCE [LARGE SCALE GENOMIC DNA]</scope>
    <source>
        <strain evidence="10">S2_018_000_R2_106</strain>
    </source>
</reference>
<dbReference type="SUPFAM" id="SSF55174">
    <property type="entry name" value="Alpha-L RNA-binding motif"/>
    <property type="match status" value="1"/>
</dbReference>
<feature type="domain" description="Pseudouridine synthase RsuA/RluA-like" evidence="9">
    <location>
        <begin position="95"/>
        <end position="252"/>
    </location>
</feature>
<feature type="active site" evidence="6">
    <location>
        <position position="146"/>
    </location>
</feature>
<evidence type="ECO:0000256" key="7">
    <source>
        <dbReference type="PROSITE-ProRule" id="PRU00182"/>
    </source>
</evidence>
<evidence type="ECO:0000256" key="2">
    <source>
        <dbReference type="ARBA" id="ARBA00022884"/>
    </source>
</evidence>
<sequence>MQERIRLTVEPTEANTRLDVWLAARIAAGYVPDMSRAGVQRWIKGGFVTRNGMAEANPARKVRAGEIYDVDLPEIAATEVIAQDIPLVVVYEDKDLIVIDKPAGLTVHPGAGNPDGTLVNALLHHCGDSLSGINGEARPGIVHRIDKDTSGLLVAAKHDQAHRHLARQFARHSIHRVYNAIVKGAVAKTEGRIEGNIGRHPTTRIRRAVVAVGGKPAVTHYRTLERFGNVATLVECQLETGRTHQIRVHMSHLGHPLLGDPMYGNGKGLEFLDLPERQMLHAAELGFIHPGTNQEMRFESPLPADFTTILTKLRNA</sequence>
<dbReference type="SUPFAM" id="SSF55120">
    <property type="entry name" value="Pseudouridine synthase"/>
    <property type="match status" value="1"/>
</dbReference>
<evidence type="ECO:0000256" key="3">
    <source>
        <dbReference type="ARBA" id="ARBA00023235"/>
    </source>
</evidence>
<dbReference type="AlphaFoldDB" id="A0A6N4REG7"/>
<dbReference type="GO" id="GO:0000455">
    <property type="term" value="P:enzyme-directed rRNA pseudouridine synthesis"/>
    <property type="evidence" value="ECO:0007669"/>
    <property type="project" value="TreeGrafter"/>
</dbReference>
<proteinExistence type="inferred from homology"/>
<keyword evidence="2 7" id="KW-0694">RNA-binding</keyword>
<comment type="similarity">
    <text evidence="1 8">Belongs to the pseudouridine synthase RluA family.</text>
</comment>
<dbReference type="InterPro" id="IPR036986">
    <property type="entry name" value="S4_RNA-bd_sf"/>
</dbReference>
<dbReference type="InterPro" id="IPR020103">
    <property type="entry name" value="PsdUridine_synth_cat_dom_sf"/>
</dbReference>
<evidence type="ECO:0000313" key="10">
    <source>
        <dbReference type="EMBL" id="TKW61414.1"/>
    </source>
</evidence>
<keyword evidence="3 8" id="KW-0413">Isomerase</keyword>
<accession>A0A6N4REG7</accession>
<dbReference type="FunFam" id="3.30.2350.10:FF:000006">
    <property type="entry name" value="Pseudouridine synthase"/>
    <property type="match status" value="1"/>
</dbReference>
<dbReference type="PROSITE" id="PS50889">
    <property type="entry name" value="S4"/>
    <property type="match status" value="1"/>
</dbReference>
<protein>
    <recommendedName>
        <fullName evidence="8">Pseudouridine synthase</fullName>
        <ecNumber evidence="8">5.4.99.-</ecNumber>
    </recommendedName>
</protein>
<dbReference type="CDD" id="cd02869">
    <property type="entry name" value="PseudoU_synth_RluA_like"/>
    <property type="match status" value="1"/>
</dbReference>
<dbReference type="InterPro" id="IPR006145">
    <property type="entry name" value="PsdUridine_synth_RsuA/RluA"/>
</dbReference>
<comment type="catalytic activity">
    <reaction evidence="8">
        <text>a uridine in RNA = a pseudouridine in RNA</text>
        <dbReference type="Rhea" id="RHEA:48348"/>
        <dbReference type="Rhea" id="RHEA-COMP:12068"/>
        <dbReference type="Rhea" id="RHEA-COMP:12069"/>
        <dbReference type="ChEBI" id="CHEBI:65314"/>
        <dbReference type="ChEBI" id="CHEBI:65315"/>
    </reaction>
</comment>